<dbReference type="Proteomes" id="UP001292084">
    <property type="component" value="Unassembled WGS sequence"/>
</dbReference>
<keyword evidence="3" id="KW-1185">Reference proteome</keyword>
<dbReference type="InterPro" id="IPR025940">
    <property type="entry name" value="SpoIISA_toxin"/>
</dbReference>
<evidence type="ECO:0000256" key="1">
    <source>
        <dbReference type="SAM" id="Phobius"/>
    </source>
</evidence>
<protein>
    <submittedName>
        <fullName evidence="2">Type II toxin-antitoxin system SpoIISA family toxin</fullName>
    </submittedName>
</protein>
<accession>A0ABU5KIZ3</accession>
<evidence type="ECO:0000313" key="2">
    <source>
        <dbReference type="EMBL" id="MDZ5711203.1"/>
    </source>
</evidence>
<keyword evidence="1" id="KW-0812">Transmembrane</keyword>
<evidence type="ECO:0000313" key="3">
    <source>
        <dbReference type="Proteomes" id="UP001292084"/>
    </source>
</evidence>
<dbReference type="RefSeq" id="WP_322420219.1">
    <property type="nucleotide sequence ID" value="NZ_JAXQNN010000001.1"/>
</dbReference>
<dbReference type="EMBL" id="JAXQNN010000001">
    <property type="protein sequence ID" value="MDZ5711203.1"/>
    <property type="molecule type" value="Genomic_DNA"/>
</dbReference>
<keyword evidence="1" id="KW-0472">Membrane</keyword>
<comment type="caution">
    <text evidence="2">The sequence shown here is derived from an EMBL/GenBank/DDBJ whole genome shotgun (WGS) entry which is preliminary data.</text>
</comment>
<name>A0ABU5KIZ3_9BACL</name>
<gene>
    <name evidence="2" type="ORF">UFB30_03165</name>
</gene>
<feature type="transmembrane region" description="Helical" evidence="1">
    <location>
        <begin position="6"/>
        <end position="23"/>
    </location>
</feature>
<keyword evidence="1" id="KW-1133">Transmembrane helix</keyword>
<feature type="transmembrane region" description="Helical" evidence="1">
    <location>
        <begin position="54"/>
        <end position="73"/>
    </location>
</feature>
<organism evidence="2 3">
    <name type="scientific">Jeotgalibacillus haloalkalitolerans</name>
    <dbReference type="NCBI Taxonomy" id="3104292"/>
    <lineage>
        <taxon>Bacteria</taxon>
        <taxon>Bacillati</taxon>
        <taxon>Bacillota</taxon>
        <taxon>Bacilli</taxon>
        <taxon>Bacillales</taxon>
        <taxon>Caryophanaceae</taxon>
        <taxon>Jeotgalibacillus</taxon>
    </lineage>
</organism>
<feature type="transmembrane region" description="Helical" evidence="1">
    <location>
        <begin position="79"/>
        <end position="97"/>
    </location>
</feature>
<dbReference type="Pfam" id="PF14171">
    <property type="entry name" value="SpoIISA_toxin"/>
    <property type="match status" value="1"/>
</dbReference>
<sequence length="320" mass="37428">MGLVLWVLVVLLFLLYFFVYELVKEQKISKPDFTGEARWEIFKRQSRQKNFRRGLYLIFIAGAAIWLTFYEFAAEDWNLLLLAASSVIFIDISIFSTPRIKKIWNTEFDLDEIEAYRSDADDTVTRLTAKASHFALVHENIPANFKHIDYGTDMLDLVHDVLQSYLSRFGLLAHIYEFYEAADRQTEEFDYQIYEEDLIGVLEDIASTFSLNFEDQDFLSDAYEEFIKKFQATNLPIHAEPSMNKMISNLLLNENYTLTLFSSNRSYMLTPTFLDRRLYLILIVCRYGEIDTLDGSLVPQLVQTTIQNYEWGTQKEAGVR</sequence>
<reference evidence="2 3" key="1">
    <citation type="submission" date="2023-12" db="EMBL/GenBank/DDBJ databases">
        <title>Jeotgalibacillus haloalkaliphilus sp. nov., a novel salt-tolerant bacteria, isolated from the estuary of the Fenhe River into the Yellow River.</title>
        <authorList>
            <person name="Li Y."/>
        </authorList>
    </citation>
    <scope>NUCLEOTIDE SEQUENCE [LARGE SCALE GENOMIC DNA]</scope>
    <source>
        <strain evidence="2 3">HH7-29</strain>
    </source>
</reference>
<proteinExistence type="predicted"/>